<evidence type="ECO:0000256" key="14">
    <source>
        <dbReference type="SAM" id="Phobius"/>
    </source>
</evidence>
<name>A7N712_VIBC1</name>
<keyword evidence="5" id="KW-0808">Transferase</keyword>
<dbReference type="NCBIfam" id="TIGR01007">
    <property type="entry name" value="eps_fam"/>
    <property type="match status" value="1"/>
</dbReference>
<comment type="similarity">
    <text evidence="2">Belongs to the etk/wzc family.</text>
</comment>
<keyword evidence="4" id="KW-0997">Cell inner membrane</keyword>
<dbReference type="Pfam" id="PF13614">
    <property type="entry name" value="AAA_31"/>
    <property type="match status" value="1"/>
</dbReference>
<dbReference type="GO" id="GO:0005886">
    <property type="term" value="C:plasma membrane"/>
    <property type="evidence" value="ECO:0007669"/>
    <property type="project" value="UniProtKB-SubCell"/>
</dbReference>
<proteinExistence type="inferred from homology"/>
<evidence type="ECO:0000256" key="8">
    <source>
        <dbReference type="ARBA" id="ARBA00022777"/>
    </source>
</evidence>
<evidence type="ECO:0000256" key="6">
    <source>
        <dbReference type="ARBA" id="ARBA00022692"/>
    </source>
</evidence>
<comment type="catalytic activity">
    <reaction evidence="13">
        <text>L-tyrosyl-[protein] + ATP = O-phospho-L-tyrosyl-[protein] + ADP + H(+)</text>
        <dbReference type="Rhea" id="RHEA:10596"/>
        <dbReference type="Rhea" id="RHEA-COMP:10136"/>
        <dbReference type="Rhea" id="RHEA-COMP:20101"/>
        <dbReference type="ChEBI" id="CHEBI:15378"/>
        <dbReference type="ChEBI" id="CHEBI:30616"/>
        <dbReference type="ChEBI" id="CHEBI:46858"/>
        <dbReference type="ChEBI" id="CHEBI:61978"/>
        <dbReference type="ChEBI" id="CHEBI:456216"/>
    </reaction>
</comment>
<dbReference type="Pfam" id="PF23607">
    <property type="entry name" value="WZC_N"/>
    <property type="match status" value="1"/>
</dbReference>
<accession>A7N712</accession>
<gene>
    <name evidence="18" type="ordered locus">VIBHAR_06667</name>
</gene>
<reference evidence="18 19" key="1">
    <citation type="submission" date="2007-08" db="EMBL/GenBank/DDBJ databases">
        <authorList>
            <consortium name="The Vibrio harveyi Genome Sequencing Project"/>
            <person name="Bassler B."/>
            <person name="Clifton S.W."/>
            <person name="Fulton L."/>
            <person name="Delehaunty K."/>
            <person name="Fronick C."/>
            <person name="Harrison M."/>
            <person name="Markivic C."/>
            <person name="Fulton R."/>
            <person name="Tin-Wollam A.-M."/>
            <person name="Shah N."/>
            <person name="Pepin K."/>
            <person name="Nash W."/>
            <person name="Thiruvilangam P."/>
            <person name="Bhonagiri V."/>
            <person name="Waters C."/>
            <person name="Tu K.C."/>
            <person name="Irgon J."/>
            <person name="Wilson R.K."/>
        </authorList>
    </citation>
    <scope>NUCLEOTIDE SEQUENCE [LARGE SCALE GENOMIC DNA]</scope>
    <source>
        <strain evidence="19">ATCC BAA-1116 / BB120</strain>
    </source>
</reference>
<evidence type="ECO:0000256" key="12">
    <source>
        <dbReference type="ARBA" id="ARBA00023137"/>
    </source>
</evidence>
<dbReference type="PATRIC" id="fig|338187.25.peg.3738"/>
<evidence type="ECO:0000256" key="1">
    <source>
        <dbReference type="ARBA" id="ARBA00004429"/>
    </source>
</evidence>
<evidence type="ECO:0000256" key="2">
    <source>
        <dbReference type="ARBA" id="ARBA00008883"/>
    </source>
</evidence>
<dbReference type="GO" id="GO:0004713">
    <property type="term" value="F:protein tyrosine kinase activity"/>
    <property type="evidence" value="ECO:0007669"/>
    <property type="project" value="UniProtKB-KW"/>
</dbReference>
<dbReference type="KEGG" id="vha:VIBHAR_06667"/>
<feature type="transmembrane region" description="Helical" evidence="14">
    <location>
        <begin position="427"/>
        <end position="446"/>
    </location>
</feature>
<dbReference type="SUPFAM" id="SSF52540">
    <property type="entry name" value="P-loop containing nucleoside triphosphate hydrolases"/>
    <property type="match status" value="1"/>
</dbReference>
<dbReference type="EMBL" id="CP000790">
    <property type="protein sequence ID" value="ABU74554.1"/>
    <property type="molecule type" value="Genomic_DNA"/>
</dbReference>
<dbReference type="InterPro" id="IPR003856">
    <property type="entry name" value="LPS_length_determ_N"/>
</dbReference>
<feature type="transmembrane region" description="Helical" evidence="14">
    <location>
        <begin position="30"/>
        <end position="49"/>
    </location>
</feature>
<keyword evidence="12" id="KW-0829">Tyrosine-protein kinase</keyword>
<evidence type="ECO:0000313" key="19">
    <source>
        <dbReference type="Proteomes" id="UP000008152"/>
    </source>
</evidence>
<keyword evidence="3" id="KW-1003">Cell membrane</keyword>
<evidence type="ECO:0000313" key="18">
    <source>
        <dbReference type="EMBL" id="ABU74554.1"/>
    </source>
</evidence>
<sequence>MANHTISSSAPTDDEIDLGKLFGILIDAKWFIVGITLLFATIGIAVALLSTPIYKADALIQIEQKSSGGISAMVGDMGDLFAAESSATTEIEIIKSRMILGDTVDKFNLTTIATPEYFPFVGKGLARINGTQNYISVSSFEIPRTAQGFRHHLVVSDAEKGTFDLMIEDKIVLSGVVGQTIEMNGYHIKVRELVAQNEDSFSIGKISKLDAINRLASQLSISERGAKTGIVSLSIEGEYPERNQQILNDVVQNYFLQNVRRNSAEAEQSLNFLKDHLPEIKDKLNGSEDVLNRFRQENESIDLNLEAQSTLKVMVALEAQLNELTFKESEISQKFTQDHPAYKSLLDKRQTLLQEKARLNRQVQKLPKTQREVLRMTRDVEVNQQIYIQLLNKVQELNIIKAGTVGNVRIIDSAQSYAIPVKPKKPLIVVLATLLGGMVAVAFVLVKTAFHRGVTSPDEIEQTGISVYASVPKSVQQLEVANKLKRKGNKDLLLLAEENPADLSIESLRGLRTSLHFAMMEAKNNVLMISGPAPSIGKTFVSTNFAAVAAKTGQKVLLVDADMRKGYLQQCFGLAADNGLSDFLSGKISQDMVIKPTKVENLGVITRGQVPPNPSELLMHPRFAEFVKKASQEYDLVIIDTPPVLAVTDPSIVGAIAGTTLMVARFDQTTSKELEVARSRFEQSGVEVKGVILNAIEKKAASSYGYGYYNYAYKSE</sequence>
<dbReference type="GO" id="GO:0005524">
    <property type="term" value="F:ATP binding"/>
    <property type="evidence" value="ECO:0007669"/>
    <property type="project" value="UniProtKB-KW"/>
</dbReference>
<keyword evidence="6 14" id="KW-0812">Transmembrane</keyword>
<evidence type="ECO:0000256" key="9">
    <source>
        <dbReference type="ARBA" id="ARBA00022840"/>
    </source>
</evidence>
<evidence type="ECO:0000256" key="7">
    <source>
        <dbReference type="ARBA" id="ARBA00022741"/>
    </source>
</evidence>
<dbReference type="AlphaFoldDB" id="A7N712"/>
<dbReference type="GO" id="GO:0042802">
    <property type="term" value="F:identical protein binding"/>
    <property type="evidence" value="ECO:0007669"/>
    <property type="project" value="UniProtKB-ARBA"/>
</dbReference>
<dbReference type="FunFam" id="3.40.50.300:FF:000527">
    <property type="entry name" value="Tyrosine-protein kinase etk"/>
    <property type="match status" value="1"/>
</dbReference>
<keyword evidence="11 14" id="KW-0472">Membrane</keyword>
<dbReference type="InterPro" id="IPR032807">
    <property type="entry name" value="GNVR"/>
</dbReference>
<dbReference type="Proteomes" id="UP000008152">
    <property type="component" value="Chromosome II"/>
</dbReference>
<evidence type="ECO:0000256" key="13">
    <source>
        <dbReference type="ARBA" id="ARBA00053015"/>
    </source>
</evidence>
<dbReference type="InterPro" id="IPR050445">
    <property type="entry name" value="Bact_polysacc_biosynth/exp"/>
</dbReference>
<comment type="subcellular location">
    <subcellularLocation>
        <location evidence="1">Cell inner membrane</location>
        <topology evidence="1">Multi-pass membrane protein</topology>
    </subcellularLocation>
</comment>
<dbReference type="RefSeq" id="WP_012130066.1">
    <property type="nucleotide sequence ID" value="NC_009784.1"/>
</dbReference>
<keyword evidence="7" id="KW-0547">Nucleotide-binding</keyword>
<dbReference type="Pfam" id="PF02706">
    <property type="entry name" value="Wzz"/>
    <property type="match status" value="1"/>
</dbReference>
<keyword evidence="10 14" id="KW-1133">Transmembrane helix</keyword>
<evidence type="ECO:0000259" key="16">
    <source>
        <dbReference type="Pfam" id="PF13614"/>
    </source>
</evidence>
<evidence type="ECO:0000259" key="15">
    <source>
        <dbReference type="Pfam" id="PF02706"/>
    </source>
</evidence>
<evidence type="ECO:0000259" key="17">
    <source>
        <dbReference type="Pfam" id="PF13807"/>
    </source>
</evidence>
<feature type="domain" description="Polysaccharide chain length determinant N-terminal" evidence="15">
    <location>
        <begin position="14"/>
        <end position="106"/>
    </location>
</feature>
<dbReference type="InterPro" id="IPR027417">
    <property type="entry name" value="P-loop_NTPase"/>
</dbReference>
<evidence type="ECO:0000256" key="10">
    <source>
        <dbReference type="ARBA" id="ARBA00022989"/>
    </source>
</evidence>
<dbReference type="Gene3D" id="3.40.50.300">
    <property type="entry name" value="P-loop containing nucleotide triphosphate hydrolases"/>
    <property type="match status" value="1"/>
</dbReference>
<evidence type="ECO:0000256" key="11">
    <source>
        <dbReference type="ARBA" id="ARBA00023136"/>
    </source>
</evidence>
<feature type="domain" description="AAA" evidence="16">
    <location>
        <begin position="536"/>
        <end position="648"/>
    </location>
</feature>
<evidence type="ECO:0000256" key="3">
    <source>
        <dbReference type="ARBA" id="ARBA00022475"/>
    </source>
</evidence>
<dbReference type="InterPro" id="IPR025669">
    <property type="entry name" value="AAA_dom"/>
</dbReference>
<evidence type="ECO:0008006" key="20">
    <source>
        <dbReference type="Google" id="ProtNLM"/>
    </source>
</evidence>
<evidence type="ECO:0000256" key="5">
    <source>
        <dbReference type="ARBA" id="ARBA00022679"/>
    </source>
</evidence>
<keyword evidence="8" id="KW-0418">Kinase</keyword>
<dbReference type="PANTHER" id="PTHR32309:SF32">
    <property type="entry name" value="TYROSINE-PROTEIN KINASE ETK-RELATED"/>
    <property type="match status" value="1"/>
</dbReference>
<organism evidence="18 19">
    <name type="scientific">Vibrio campbellii (strain ATCC BAA-1116)</name>
    <dbReference type="NCBI Taxonomy" id="2902295"/>
    <lineage>
        <taxon>Bacteria</taxon>
        <taxon>Pseudomonadati</taxon>
        <taxon>Pseudomonadota</taxon>
        <taxon>Gammaproteobacteria</taxon>
        <taxon>Vibrionales</taxon>
        <taxon>Vibrionaceae</taxon>
        <taxon>Vibrio</taxon>
    </lineage>
</organism>
<dbReference type="CDD" id="cd05387">
    <property type="entry name" value="BY-kinase"/>
    <property type="match status" value="1"/>
</dbReference>
<evidence type="ECO:0000256" key="4">
    <source>
        <dbReference type="ARBA" id="ARBA00022519"/>
    </source>
</evidence>
<keyword evidence="9" id="KW-0067">ATP-binding</keyword>
<protein>
    <recommendedName>
        <fullName evidence="20">Tyrosine-protein kinase</fullName>
    </recommendedName>
</protein>
<dbReference type="Pfam" id="PF13807">
    <property type="entry name" value="GNVR"/>
    <property type="match status" value="1"/>
</dbReference>
<feature type="domain" description="Tyrosine-protein kinase G-rich" evidence="17">
    <location>
        <begin position="368"/>
        <end position="449"/>
    </location>
</feature>
<dbReference type="InterPro" id="IPR005702">
    <property type="entry name" value="Wzc-like_C"/>
</dbReference>
<dbReference type="PANTHER" id="PTHR32309">
    <property type="entry name" value="TYROSINE-PROTEIN KINASE"/>
    <property type="match status" value="1"/>
</dbReference>